<accession>G9ZBB7</accession>
<reference evidence="1 2" key="1">
    <citation type="submission" date="2011-08" db="EMBL/GenBank/DDBJ databases">
        <authorList>
            <person name="Weinstock G."/>
            <person name="Sodergren E."/>
            <person name="Clifton S."/>
            <person name="Fulton L."/>
            <person name="Fulton B."/>
            <person name="Courtney L."/>
            <person name="Fronick C."/>
            <person name="Harrison M."/>
            <person name="Strong C."/>
            <person name="Farmer C."/>
            <person name="Delahaunty K."/>
            <person name="Markovic C."/>
            <person name="Hall O."/>
            <person name="Minx P."/>
            <person name="Tomlinson C."/>
            <person name="Mitreva M."/>
            <person name="Hou S."/>
            <person name="Chen J."/>
            <person name="Wollam A."/>
            <person name="Pepin K.H."/>
            <person name="Johnson M."/>
            <person name="Bhonagiri V."/>
            <person name="Zhang X."/>
            <person name="Suruliraj S."/>
            <person name="Warren W."/>
            <person name="Chinwalla A."/>
            <person name="Mardis E.R."/>
            <person name="Wilson R.K."/>
        </authorList>
    </citation>
    <scope>NUCLEOTIDE SEQUENCE [LARGE SCALE GENOMIC DNA]</scope>
    <source>
        <strain evidence="1 2">F0432</strain>
    </source>
</reference>
<protein>
    <submittedName>
        <fullName evidence="1">Uncharacterized protein</fullName>
    </submittedName>
</protein>
<dbReference type="EMBL" id="AGCM01000003">
    <property type="protein sequence ID" value="EHM56134.1"/>
    <property type="molecule type" value="Genomic_DNA"/>
</dbReference>
<sequence length="59" mass="6609">MAGPVLTPLGDTTVHAALASGEYWLRTKRRRIKKPRLRGFSDEAVIWATYRDGATYLAC</sequence>
<dbReference type="STRING" id="797473.HMPREF9080_00040"/>
<evidence type="ECO:0000313" key="1">
    <source>
        <dbReference type="EMBL" id="EHM56134.1"/>
    </source>
</evidence>
<organism evidence="1 2">
    <name type="scientific">Cardiobacterium valvarum F0432</name>
    <dbReference type="NCBI Taxonomy" id="797473"/>
    <lineage>
        <taxon>Bacteria</taxon>
        <taxon>Pseudomonadati</taxon>
        <taxon>Pseudomonadota</taxon>
        <taxon>Gammaproteobacteria</taxon>
        <taxon>Cardiobacteriales</taxon>
        <taxon>Cardiobacteriaceae</taxon>
        <taxon>Cardiobacterium</taxon>
    </lineage>
</organism>
<evidence type="ECO:0000313" key="2">
    <source>
        <dbReference type="Proteomes" id="UP000004750"/>
    </source>
</evidence>
<dbReference type="AlphaFoldDB" id="G9ZBB7"/>
<name>G9ZBB7_9GAMM</name>
<comment type="caution">
    <text evidence="1">The sequence shown here is derived from an EMBL/GenBank/DDBJ whole genome shotgun (WGS) entry which is preliminary data.</text>
</comment>
<gene>
    <name evidence="1" type="ORF">HMPREF9080_00040</name>
</gene>
<dbReference type="Proteomes" id="UP000004750">
    <property type="component" value="Unassembled WGS sequence"/>
</dbReference>
<dbReference type="HOGENOM" id="CLU_2951802_0_0_6"/>
<proteinExistence type="predicted"/>